<dbReference type="EMBL" id="MIJY01000047">
    <property type="protein sequence ID" value="OEG08425.1"/>
    <property type="molecule type" value="Genomic_DNA"/>
</dbReference>
<gene>
    <name evidence="2" type="ORF">BCR25_13515</name>
</gene>
<feature type="transmembrane region" description="Helical" evidence="1">
    <location>
        <begin position="21"/>
        <end position="39"/>
    </location>
</feature>
<sequence length="233" mass="26455">MKNIRYAFASVSYHKKISFSLGIFSILFLTLSTSLLNLIDIENIFYTEVKELANISIYVKNYQKLIHLYSVMYIVLLVVALIFICGLIFSAIQIKKQDMLKWRIMGFKNHFIIKQAVLETLIPLLAGVLFTAVALLVCQHTYEFLLTSIKPWLSQLLGLERVAFFSSNAIIESTPNQIMHTNSNTNFISLGITNLDTHNISTAFIKNSLLLIVAATISTIASSYTFLKKRPQY</sequence>
<keyword evidence="1" id="KW-0812">Transmembrane</keyword>
<feature type="transmembrane region" description="Helical" evidence="1">
    <location>
        <begin position="116"/>
        <end position="137"/>
    </location>
</feature>
<keyword evidence="1" id="KW-0472">Membrane</keyword>
<evidence type="ECO:0000313" key="3">
    <source>
        <dbReference type="Proteomes" id="UP000095094"/>
    </source>
</evidence>
<dbReference type="OrthoDB" id="2182103at2"/>
<evidence type="ECO:0008006" key="4">
    <source>
        <dbReference type="Google" id="ProtNLM"/>
    </source>
</evidence>
<evidence type="ECO:0000256" key="1">
    <source>
        <dbReference type="SAM" id="Phobius"/>
    </source>
</evidence>
<keyword evidence="3" id="KW-1185">Reference proteome</keyword>
<protein>
    <recommendedName>
        <fullName evidence="4">ABC3 transporter permease protein domain-containing protein</fullName>
    </recommendedName>
</protein>
<evidence type="ECO:0000313" key="2">
    <source>
        <dbReference type="EMBL" id="OEG08425.1"/>
    </source>
</evidence>
<feature type="transmembrane region" description="Helical" evidence="1">
    <location>
        <begin position="209"/>
        <end position="227"/>
    </location>
</feature>
<dbReference type="AlphaFoldDB" id="A0A1E5G737"/>
<reference evidence="3" key="1">
    <citation type="submission" date="2016-09" db="EMBL/GenBank/DDBJ databases">
        <authorList>
            <person name="Gulvik C.A."/>
        </authorList>
    </citation>
    <scope>NUCLEOTIDE SEQUENCE [LARGE SCALE GENOMIC DNA]</scope>
    <source>
        <strain evidence="3">LMG 8895</strain>
    </source>
</reference>
<proteinExistence type="predicted"/>
<feature type="transmembrane region" description="Helical" evidence="1">
    <location>
        <begin position="71"/>
        <end position="95"/>
    </location>
</feature>
<accession>A0A1E5G737</accession>
<keyword evidence="1" id="KW-1133">Transmembrane helix</keyword>
<comment type="caution">
    <text evidence="2">The sequence shown here is derived from an EMBL/GenBank/DDBJ whole genome shotgun (WGS) entry which is preliminary data.</text>
</comment>
<name>A0A1E5G737_9ENTE</name>
<dbReference type="RefSeq" id="WP_069665262.1">
    <property type="nucleotide sequence ID" value="NZ_JBHUJJ010000001.1"/>
</dbReference>
<dbReference type="Proteomes" id="UP000095094">
    <property type="component" value="Unassembled WGS sequence"/>
</dbReference>
<organism evidence="2 3">
    <name type="scientific">Enterococcus termitis</name>
    <dbReference type="NCBI Taxonomy" id="332950"/>
    <lineage>
        <taxon>Bacteria</taxon>
        <taxon>Bacillati</taxon>
        <taxon>Bacillota</taxon>
        <taxon>Bacilli</taxon>
        <taxon>Lactobacillales</taxon>
        <taxon>Enterococcaceae</taxon>
        <taxon>Enterococcus</taxon>
    </lineage>
</organism>